<dbReference type="PROSITE" id="PS50005">
    <property type="entry name" value="TPR"/>
    <property type="match status" value="2"/>
</dbReference>
<dbReference type="PANTHER" id="PTHR44943">
    <property type="entry name" value="CELLULOSE SYNTHASE OPERON PROTEIN C"/>
    <property type="match status" value="1"/>
</dbReference>
<sequence>MKTTLAIASLLMSLSTMAQNPNTSSPLDGRNLGIVLTHPDTKKVTVKTNVTYLSDTKGTLKLDLYIPSQLKAGEKRPVIVFLNAIGDDPNPSERRVKDWGVYQTWPQMMAAQGFIGVSMEADRSRVQESLRGVFNFLTQKGAEHHIDSDNIGVYAASANVSQAVEYLMGESAHKGIKAAALYYGQAPVGPFRKDLPVLFLVAEGDVRGDGYDKIWSEVMKNKAPWRLLMASNMPHAFDTFSGNDEARKLILETISFWKNQLEPVPAQQDLQAASREIFAASFGHQSEKAAELLKSWVAKHPNDATALSMYGGALRDLKQYDEAFQTYRKAVALQPKNPSALTSLAVLSYLTNKPAEADGYVSKAIAINGENRNLYASLAFPLLASGKFSESIPYYQKAIKLEPHGGDYYNLGCAYSLIKEKEKALDALEQAVKLGYGSKQQFDSDPDLELVRSEDRYKKLFPATN</sequence>
<feature type="chain" id="PRO_5038130394" evidence="4">
    <location>
        <begin position="19"/>
        <end position="465"/>
    </location>
</feature>
<evidence type="ECO:0000313" key="6">
    <source>
        <dbReference type="Proteomes" id="UP000598820"/>
    </source>
</evidence>
<feature type="signal peptide" evidence="4">
    <location>
        <begin position="1"/>
        <end position="18"/>
    </location>
</feature>
<dbReference type="Gene3D" id="1.25.40.10">
    <property type="entry name" value="Tetratricopeptide repeat domain"/>
    <property type="match status" value="1"/>
</dbReference>
<accession>A0A927APU7</accession>
<reference evidence="5" key="1">
    <citation type="submission" date="2020-09" db="EMBL/GenBank/DDBJ databases">
        <authorList>
            <person name="Kim M.K."/>
        </authorList>
    </citation>
    <scope>NUCLEOTIDE SEQUENCE</scope>
    <source>
        <strain evidence="5">BT702</strain>
    </source>
</reference>
<comment type="caution">
    <text evidence="5">The sequence shown here is derived from an EMBL/GenBank/DDBJ whole genome shotgun (WGS) entry which is preliminary data.</text>
</comment>
<dbReference type="SUPFAM" id="SSF48452">
    <property type="entry name" value="TPR-like"/>
    <property type="match status" value="1"/>
</dbReference>
<evidence type="ECO:0000313" key="5">
    <source>
        <dbReference type="EMBL" id="MBD2699071.1"/>
    </source>
</evidence>
<evidence type="ECO:0000256" key="4">
    <source>
        <dbReference type="SAM" id="SignalP"/>
    </source>
</evidence>
<keyword evidence="4" id="KW-0732">Signal</keyword>
<organism evidence="5 6">
    <name type="scientific">Spirosoma profusum</name>
    <dbReference type="NCBI Taxonomy" id="2771354"/>
    <lineage>
        <taxon>Bacteria</taxon>
        <taxon>Pseudomonadati</taxon>
        <taxon>Bacteroidota</taxon>
        <taxon>Cytophagia</taxon>
        <taxon>Cytophagales</taxon>
        <taxon>Cytophagaceae</taxon>
        <taxon>Spirosoma</taxon>
    </lineage>
</organism>
<protein>
    <submittedName>
        <fullName evidence="5">Tetratricopeptide repeat protein</fullName>
    </submittedName>
</protein>
<keyword evidence="6" id="KW-1185">Reference proteome</keyword>
<feature type="repeat" description="TPR" evidence="3">
    <location>
        <begin position="304"/>
        <end position="337"/>
    </location>
</feature>
<dbReference type="InterPro" id="IPR029058">
    <property type="entry name" value="AB_hydrolase_fold"/>
</dbReference>
<dbReference type="InterPro" id="IPR011990">
    <property type="entry name" value="TPR-like_helical_dom_sf"/>
</dbReference>
<dbReference type="PROSITE" id="PS50293">
    <property type="entry name" value="TPR_REGION"/>
    <property type="match status" value="1"/>
</dbReference>
<dbReference type="SUPFAM" id="SSF53474">
    <property type="entry name" value="alpha/beta-Hydrolases"/>
    <property type="match status" value="1"/>
</dbReference>
<evidence type="ECO:0000256" key="2">
    <source>
        <dbReference type="ARBA" id="ARBA00022803"/>
    </source>
</evidence>
<dbReference type="EMBL" id="JACWZY010000001">
    <property type="protein sequence ID" value="MBD2699071.1"/>
    <property type="molecule type" value="Genomic_DNA"/>
</dbReference>
<dbReference type="Pfam" id="PF13181">
    <property type="entry name" value="TPR_8"/>
    <property type="match status" value="2"/>
</dbReference>
<proteinExistence type="predicted"/>
<dbReference type="RefSeq" id="WP_190884936.1">
    <property type="nucleotide sequence ID" value="NZ_JACWZY010000001.1"/>
</dbReference>
<dbReference type="NCBIfam" id="NF047558">
    <property type="entry name" value="TPR_END_plus"/>
    <property type="match status" value="1"/>
</dbReference>
<dbReference type="Proteomes" id="UP000598820">
    <property type="component" value="Unassembled WGS sequence"/>
</dbReference>
<dbReference type="PANTHER" id="PTHR44943:SF8">
    <property type="entry name" value="TPR REPEAT-CONTAINING PROTEIN MJ0263"/>
    <property type="match status" value="1"/>
</dbReference>
<dbReference type="AlphaFoldDB" id="A0A927APU7"/>
<dbReference type="Pfam" id="PF13414">
    <property type="entry name" value="TPR_11"/>
    <property type="match status" value="1"/>
</dbReference>
<dbReference type="InterPro" id="IPR051685">
    <property type="entry name" value="Ycf3/AcsC/BcsC/TPR_MFPF"/>
</dbReference>
<keyword evidence="2 3" id="KW-0802">TPR repeat</keyword>
<dbReference type="InterPro" id="IPR019734">
    <property type="entry name" value="TPR_rpt"/>
</dbReference>
<evidence type="ECO:0000256" key="3">
    <source>
        <dbReference type="PROSITE-ProRule" id="PRU00339"/>
    </source>
</evidence>
<dbReference type="SMART" id="SM00028">
    <property type="entry name" value="TPR"/>
    <property type="match status" value="4"/>
</dbReference>
<gene>
    <name evidence="5" type="ORF">IC229_00365</name>
</gene>
<keyword evidence="1" id="KW-0677">Repeat</keyword>
<feature type="repeat" description="TPR" evidence="3">
    <location>
        <begin position="372"/>
        <end position="405"/>
    </location>
</feature>
<name>A0A927APU7_9BACT</name>
<dbReference type="Gene3D" id="3.40.50.1820">
    <property type="entry name" value="alpha/beta hydrolase"/>
    <property type="match status" value="1"/>
</dbReference>
<evidence type="ECO:0000256" key="1">
    <source>
        <dbReference type="ARBA" id="ARBA00022737"/>
    </source>
</evidence>